<dbReference type="STRING" id="8469.M7AMH5"/>
<accession>M7AMH5</accession>
<dbReference type="Gene3D" id="1.20.140.150">
    <property type="match status" value="1"/>
</dbReference>
<organism evidence="2 3">
    <name type="scientific">Chelonia mydas</name>
    <name type="common">Green sea-turtle</name>
    <name type="synonym">Chelonia agassizi</name>
    <dbReference type="NCBI Taxonomy" id="8469"/>
    <lineage>
        <taxon>Eukaryota</taxon>
        <taxon>Metazoa</taxon>
        <taxon>Chordata</taxon>
        <taxon>Craniata</taxon>
        <taxon>Vertebrata</taxon>
        <taxon>Euteleostomi</taxon>
        <taxon>Archelosauria</taxon>
        <taxon>Testudinata</taxon>
        <taxon>Testudines</taxon>
        <taxon>Cryptodira</taxon>
        <taxon>Durocryptodira</taxon>
        <taxon>Americhelydia</taxon>
        <taxon>Chelonioidea</taxon>
        <taxon>Cheloniidae</taxon>
        <taxon>Chelonia</taxon>
    </lineage>
</organism>
<reference evidence="3" key="1">
    <citation type="journal article" date="2013" name="Nat. Genet.">
        <title>The draft genomes of soft-shell turtle and green sea turtle yield insights into the development and evolution of the turtle-specific body plan.</title>
        <authorList>
            <person name="Wang Z."/>
            <person name="Pascual-Anaya J."/>
            <person name="Zadissa A."/>
            <person name="Li W."/>
            <person name="Niimura Y."/>
            <person name="Huang Z."/>
            <person name="Li C."/>
            <person name="White S."/>
            <person name="Xiong Z."/>
            <person name="Fang D."/>
            <person name="Wang B."/>
            <person name="Ming Y."/>
            <person name="Chen Y."/>
            <person name="Zheng Y."/>
            <person name="Kuraku S."/>
            <person name="Pignatelli M."/>
            <person name="Herrero J."/>
            <person name="Beal K."/>
            <person name="Nozawa M."/>
            <person name="Li Q."/>
            <person name="Wang J."/>
            <person name="Zhang H."/>
            <person name="Yu L."/>
            <person name="Shigenobu S."/>
            <person name="Wang J."/>
            <person name="Liu J."/>
            <person name="Flicek P."/>
            <person name="Searle S."/>
            <person name="Wang J."/>
            <person name="Kuratani S."/>
            <person name="Yin Y."/>
            <person name="Aken B."/>
            <person name="Zhang G."/>
            <person name="Irie N."/>
        </authorList>
    </citation>
    <scope>NUCLEOTIDE SEQUENCE [LARGE SCALE GENOMIC DNA]</scope>
</reference>
<evidence type="ECO:0000313" key="2">
    <source>
        <dbReference type="EMBL" id="EMP23895.1"/>
    </source>
</evidence>
<name>M7AMH5_CHEMY</name>
<feature type="signal peptide" evidence="1">
    <location>
        <begin position="1"/>
        <end position="18"/>
    </location>
</feature>
<evidence type="ECO:0000313" key="3">
    <source>
        <dbReference type="Proteomes" id="UP000031443"/>
    </source>
</evidence>
<feature type="chain" id="PRO_5004079556" evidence="1">
    <location>
        <begin position="19"/>
        <end position="83"/>
    </location>
</feature>
<sequence>MITALLFGFLAIVCSVVGMKCTKVANGNPAAKGKMAATGGCMFILGAQTPWLDYISHDASVQYGSPCCITAEAGQAHRRHEAP</sequence>
<dbReference type="eggNOG" id="KOG3364">
    <property type="taxonomic scope" value="Eukaryota"/>
</dbReference>
<dbReference type="EMBL" id="KB606321">
    <property type="protein sequence ID" value="EMP23895.1"/>
    <property type="molecule type" value="Genomic_DNA"/>
</dbReference>
<keyword evidence="1" id="KW-0732">Signal</keyword>
<dbReference type="Proteomes" id="UP000031443">
    <property type="component" value="Unassembled WGS sequence"/>
</dbReference>
<gene>
    <name evidence="2" type="ORF">UY3_19046</name>
</gene>
<proteinExistence type="predicted"/>
<protein>
    <submittedName>
        <fullName evidence="2">Claudin-19</fullName>
    </submittedName>
</protein>
<evidence type="ECO:0000256" key="1">
    <source>
        <dbReference type="SAM" id="SignalP"/>
    </source>
</evidence>
<keyword evidence="3" id="KW-1185">Reference proteome</keyword>
<dbReference type="AlphaFoldDB" id="M7AMH5"/>